<gene>
    <name evidence="1" type="ORF">WA026_012292</name>
</gene>
<reference evidence="1 2" key="1">
    <citation type="submission" date="2023-03" db="EMBL/GenBank/DDBJ databases">
        <title>Genome insight into feeding habits of ladybird beetles.</title>
        <authorList>
            <person name="Li H.-S."/>
            <person name="Huang Y.-H."/>
            <person name="Pang H."/>
        </authorList>
    </citation>
    <scope>NUCLEOTIDE SEQUENCE [LARGE SCALE GENOMIC DNA]</scope>
    <source>
        <strain evidence="1">SYSU_2023b</strain>
        <tissue evidence="1">Whole body</tissue>
    </source>
</reference>
<protein>
    <submittedName>
        <fullName evidence="1">Uncharacterized protein</fullName>
    </submittedName>
</protein>
<keyword evidence="2" id="KW-1185">Reference proteome</keyword>
<dbReference type="EMBL" id="JARQZJ010000096">
    <property type="protein sequence ID" value="KAK9885541.1"/>
    <property type="molecule type" value="Genomic_DNA"/>
</dbReference>
<sequence length="117" mass="13264">MEKLEKNVVHTSLSEIVQRQAYKTLPKTGNIIGMIIKPKKNQTIDITKQDLRNNINLAELKVGIRGDRGTKNGDDLEENLSHNIGHDIELFLGDKNINFLTQSMDVITTRYLSLMMA</sequence>
<proteinExistence type="predicted"/>
<organism evidence="1 2">
    <name type="scientific">Henosepilachna vigintioctopunctata</name>
    <dbReference type="NCBI Taxonomy" id="420089"/>
    <lineage>
        <taxon>Eukaryota</taxon>
        <taxon>Metazoa</taxon>
        <taxon>Ecdysozoa</taxon>
        <taxon>Arthropoda</taxon>
        <taxon>Hexapoda</taxon>
        <taxon>Insecta</taxon>
        <taxon>Pterygota</taxon>
        <taxon>Neoptera</taxon>
        <taxon>Endopterygota</taxon>
        <taxon>Coleoptera</taxon>
        <taxon>Polyphaga</taxon>
        <taxon>Cucujiformia</taxon>
        <taxon>Coccinelloidea</taxon>
        <taxon>Coccinellidae</taxon>
        <taxon>Epilachninae</taxon>
        <taxon>Epilachnini</taxon>
        <taxon>Henosepilachna</taxon>
    </lineage>
</organism>
<dbReference type="Proteomes" id="UP001431783">
    <property type="component" value="Unassembled WGS sequence"/>
</dbReference>
<accession>A0AAW1V094</accession>
<evidence type="ECO:0000313" key="2">
    <source>
        <dbReference type="Proteomes" id="UP001431783"/>
    </source>
</evidence>
<evidence type="ECO:0000313" key="1">
    <source>
        <dbReference type="EMBL" id="KAK9885541.1"/>
    </source>
</evidence>
<name>A0AAW1V094_9CUCU</name>
<dbReference type="AlphaFoldDB" id="A0AAW1V094"/>
<comment type="caution">
    <text evidence="1">The sequence shown here is derived from an EMBL/GenBank/DDBJ whole genome shotgun (WGS) entry which is preliminary data.</text>
</comment>